<accession>A0A9W5ARB0</accession>
<organism evidence="1 2">
    <name type="scientific">Campylobacter hyointestinalis subsp. hyointestinalis</name>
    <dbReference type="NCBI Taxonomy" id="91352"/>
    <lineage>
        <taxon>Bacteria</taxon>
        <taxon>Pseudomonadati</taxon>
        <taxon>Campylobacterota</taxon>
        <taxon>Epsilonproteobacteria</taxon>
        <taxon>Campylobacterales</taxon>
        <taxon>Campylobacteraceae</taxon>
        <taxon>Campylobacter</taxon>
    </lineage>
</organism>
<name>A0A9W5ARB0_CAMHY</name>
<dbReference type="Proteomes" id="UP000052257">
    <property type="component" value="Unassembled WGS sequence"/>
</dbReference>
<dbReference type="EMBL" id="FAUW01000002">
    <property type="protein sequence ID" value="CUU78554.1"/>
    <property type="molecule type" value="Genomic_DNA"/>
</dbReference>
<gene>
    <name evidence="1" type="ORF">ERS739220_00986</name>
</gene>
<sequence length="38" mass="4377">MDWLLFITTFWVISLLPGLNMTLALSLGMSVGYKKRFL</sequence>
<evidence type="ECO:0000313" key="2">
    <source>
        <dbReference type="Proteomes" id="UP000052257"/>
    </source>
</evidence>
<protein>
    <submittedName>
        <fullName evidence="1">Homogentisate export protein</fullName>
    </submittedName>
</protein>
<comment type="caution">
    <text evidence="1">The sequence shown here is derived from an EMBL/GenBank/DDBJ whole genome shotgun (WGS) entry which is preliminary data.</text>
</comment>
<evidence type="ECO:0000313" key="1">
    <source>
        <dbReference type="EMBL" id="CUU78554.1"/>
    </source>
</evidence>
<dbReference type="AlphaFoldDB" id="A0A9W5ARB0"/>
<proteinExistence type="predicted"/>
<reference evidence="1 2" key="1">
    <citation type="submission" date="2015-11" db="EMBL/GenBank/DDBJ databases">
        <authorList>
            <consortium name="Pathogen Informatics"/>
        </authorList>
    </citation>
    <scope>NUCLEOTIDE SEQUENCE [LARGE SCALE GENOMIC DNA]</scope>
    <source>
        <strain evidence="1 2">006A-0191</strain>
    </source>
</reference>